<feature type="region of interest" description="Disordered" evidence="9">
    <location>
        <begin position="1"/>
        <end position="57"/>
    </location>
</feature>
<protein>
    <recommendedName>
        <fullName evidence="2">Histone deacetylase complex subunit SAP18</fullName>
    </recommendedName>
    <alternativeName>
        <fullName evidence="6">18 kDa Sin3-associated polypeptide</fullName>
    </alternativeName>
    <alternativeName>
        <fullName evidence="8">Sin3-associated polypeptide p18</fullName>
    </alternativeName>
</protein>
<dbReference type="GO" id="GO:0061574">
    <property type="term" value="C:ASAP complex"/>
    <property type="evidence" value="ECO:0007669"/>
    <property type="project" value="Ensembl"/>
</dbReference>
<evidence type="ECO:0000256" key="7">
    <source>
        <dbReference type="ARBA" id="ARBA00063057"/>
    </source>
</evidence>
<dbReference type="GO" id="GO:0000381">
    <property type="term" value="P:regulation of alternative mRNA splicing, via spliceosome"/>
    <property type="evidence" value="ECO:0007669"/>
    <property type="project" value="Ensembl"/>
</dbReference>
<dbReference type="GeneTree" id="ENSGT00390000003152"/>
<evidence type="ECO:0000256" key="1">
    <source>
        <dbReference type="ARBA" id="ARBA00009143"/>
    </source>
</evidence>
<keyword evidence="5" id="KW-0804">Transcription</keyword>
<dbReference type="Pfam" id="PF06487">
    <property type="entry name" value="SAP18"/>
    <property type="match status" value="1"/>
</dbReference>
<dbReference type="GO" id="GO:0003714">
    <property type="term" value="F:transcription corepressor activity"/>
    <property type="evidence" value="ECO:0007669"/>
    <property type="project" value="TreeGrafter"/>
</dbReference>
<accession>A0A9L0INN3</accession>
<dbReference type="Proteomes" id="UP000694387">
    <property type="component" value="Chromosome 9"/>
</dbReference>
<feature type="compositionally biased region" description="Basic and acidic residues" evidence="9">
    <location>
        <begin position="20"/>
        <end position="45"/>
    </location>
</feature>
<dbReference type="Gene3D" id="3.10.20.550">
    <property type="entry name" value="ASAP complex, SAP18 subunit"/>
    <property type="match status" value="1"/>
</dbReference>
<evidence type="ECO:0000256" key="6">
    <source>
        <dbReference type="ARBA" id="ARBA00030511"/>
    </source>
</evidence>
<dbReference type="InterPro" id="IPR010516">
    <property type="entry name" value="SAP18"/>
</dbReference>
<dbReference type="GO" id="GO:0016607">
    <property type="term" value="C:nuclear speck"/>
    <property type="evidence" value="ECO:0007669"/>
    <property type="project" value="Ensembl"/>
</dbReference>
<reference evidence="10 11" key="1">
    <citation type="journal article" date="2020" name="Nat. Commun.">
        <title>Donkey genomes provide new insights into domestication and selection for coat color.</title>
        <authorList>
            <person name="Wang"/>
            <person name="C."/>
            <person name="Li"/>
            <person name="H."/>
            <person name="Guo"/>
            <person name="Y."/>
            <person name="Huang"/>
            <person name="J."/>
            <person name="Sun"/>
            <person name="Y."/>
            <person name="Min"/>
            <person name="J."/>
            <person name="Wang"/>
            <person name="J."/>
            <person name="Fang"/>
            <person name="X."/>
            <person name="Zhao"/>
            <person name="Z."/>
            <person name="Wang"/>
            <person name="S."/>
            <person name="Zhang"/>
            <person name="Y."/>
            <person name="Liu"/>
            <person name="Q."/>
            <person name="Jiang"/>
            <person name="Q."/>
            <person name="Wang"/>
            <person name="X."/>
            <person name="Guo"/>
            <person name="Y."/>
            <person name="Yang"/>
            <person name="C."/>
            <person name="Wang"/>
            <person name="Y."/>
            <person name="Tian"/>
            <person name="F."/>
            <person name="Zhuang"/>
            <person name="G."/>
            <person name="Fan"/>
            <person name="Y."/>
            <person name="Gao"/>
            <person name="Q."/>
            <person name="Li"/>
            <person name="Y."/>
            <person name="Ju"/>
            <person name="Z."/>
            <person name="Li"/>
            <person name="J."/>
            <person name="Li"/>
            <person name="R."/>
            <person name="Hou"/>
            <person name="M."/>
            <person name="Yang"/>
            <person name="G."/>
            <person name="Liu"/>
            <person name="G."/>
            <person name="Liu"/>
            <person name="W."/>
            <person name="Guo"/>
            <person name="J."/>
            <person name="Pan"/>
            <person name="S."/>
            <person name="Fan"/>
            <person name="G."/>
            <person name="Zhang"/>
            <person name="W."/>
            <person name="Zhang"/>
            <person name="R."/>
            <person name="Yu"/>
            <person name="J."/>
            <person name="Zhang"/>
            <person name="X."/>
            <person name="Yin"/>
            <person name="Q."/>
            <person name="Ji"/>
            <person name="C."/>
            <person name="Jin"/>
            <person name="Y."/>
            <person name="Yue"/>
            <person name="G."/>
            <person name="Liu"/>
            <person name="M."/>
            <person name="Xu"/>
            <person name="J."/>
            <person name="Liu"/>
            <person name="S."/>
            <person name="Jordana"/>
            <person name="J."/>
            <person name="Noce"/>
            <person name="A."/>
            <person name="Amills"/>
            <person name="M."/>
            <person name="Wu"/>
            <person name="D.D."/>
            <person name="Li"/>
            <person name="S."/>
            <person name="Zhou"/>
            <person name="X. and Zhong"/>
            <person name="J."/>
        </authorList>
    </citation>
    <scope>NUCLEOTIDE SEQUENCE [LARGE SCALE GENOMIC DNA]</scope>
</reference>
<dbReference type="GO" id="GO:0048025">
    <property type="term" value="P:negative regulation of mRNA splicing, via spliceosome"/>
    <property type="evidence" value="ECO:0007669"/>
    <property type="project" value="Ensembl"/>
</dbReference>
<evidence type="ECO:0000256" key="8">
    <source>
        <dbReference type="ARBA" id="ARBA00081958"/>
    </source>
</evidence>
<evidence type="ECO:0000256" key="2">
    <source>
        <dbReference type="ARBA" id="ARBA00017426"/>
    </source>
</evidence>
<comment type="subunit">
    <text evidence="7">Found in a mRNA splicing-dependent exon junction complex (EJC). Component of the heterotrimeric ASAP (apoptosis- and splicing-associated protein) and PSAP complexes consisting of RNPS1, SAP18 and either ACIN1 or PNN, respectively; the ASAP and PSAP complexes probably are formed mutually exclusive. For the ASAP complex, the association of SAP18 seems to require a preformed RNPS1:ACIN1 complex. Forms a complex with SIN3A and HDAC1. Interacts with SUFU.</text>
</comment>
<dbReference type="Ensembl" id="ENSEAST00005039646.1">
    <property type="protein sequence ID" value="ENSEASP00005038688.1"/>
    <property type="gene ID" value="ENSEASG00005037740.1"/>
</dbReference>
<keyword evidence="11" id="KW-1185">Reference proteome</keyword>
<keyword evidence="3" id="KW-0678">Repressor</keyword>
<evidence type="ECO:0000313" key="11">
    <source>
        <dbReference type="Proteomes" id="UP000694387"/>
    </source>
</evidence>
<dbReference type="GO" id="GO:0043065">
    <property type="term" value="P:positive regulation of apoptotic process"/>
    <property type="evidence" value="ECO:0007669"/>
    <property type="project" value="Ensembl"/>
</dbReference>
<dbReference type="GO" id="GO:0035145">
    <property type="term" value="C:exon-exon junction complex"/>
    <property type="evidence" value="ECO:0007669"/>
    <property type="project" value="Ensembl"/>
</dbReference>
<dbReference type="PANTHER" id="PTHR13082:SF0">
    <property type="entry name" value="HISTONE DEACETYLASE COMPLEX SUBUNIT SAP18"/>
    <property type="match status" value="1"/>
</dbReference>
<evidence type="ECO:0000256" key="4">
    <source>
        <dbReference type="ARBA" id="ARBA00023015"/>
    </source>
</evidence>
<sequence length="229" mass="25160">MLAAGVGGQSERLAGRRRKMAVESRVTQEEIKKEPEKPIDREKVWGPEGDGGGPDGAGALKAAGFLLPGRLGGRDASGREASSGLAFFNSCPFPSSSLRQTCPLLLRVFTTNNGRHHRMDEFSRGNVPSSELQIYTWMDATLKELTSLVKEVYPEARKKGTHFNFAIVFTDLKRPGYRVKEIGSTMSGRKGTDDSMTLQSQKFQIGDYLDIAITPPNRAPPPSGRMRPY</sequence>
<gene>
    <name evidence="10" type="primary">SAP18</name>
</gene>
<reference evidence="10" key="2">
    <citation type="submission" date="2025-08" db="UniProtKB">
        <authorList>
            <consortium name="Ensembl"/>
        </authorList>
    </citation>
    <scope>IDENTIFICATION</scope>
</reference>
<organism evidence="10 11">
    <name type="scientific">Equus asinus</name>
    <name type="common">Donkey</name>
    <name type="synonym">Equus africanus asinus</name>
    <dbReference type="NCBI Taxonomy" id="9793"/>
    <lineage>
        <taxon>Eukaryota</taxon>
        <taxon>Metazoa</taxon>
        <taxon>Chordata</taxon>
        <taxon>Craniata</taxon>
        <taxon>Vertebrata</taxon>
        <taxon>Euteleostomi</taxon>
        <taxon>Mammalia</taxon>
        <taxon>Eutheria</taxon>
        <taxon>Laurasiatheria</taxon>
        <taxon>Perissodactyla</taxon>
        <taxon>Equidae</taxon>
        <taxon>Equus</taxon>
    </lineage>
</organism>
<evidence type="ECO:0000313" key="10">
    <source>
        <dbReference type="Ensembl" id="ENSEASP00005038688.1"/>
    </source>
</evidence>
<dbReference type="AlphaFoldDB" id="A0A9L0INN3"/>
<dbReference type="InterPro" id="IPR042534">
    <property type="entry name" value="SAP18_sf"/>
</dbReference>
<evidence type="ECO:0000256" key="3">
    <source>
        <dbReference type="ARBA" id="ARBA00022491"/>
    </source>
</evidence>
<comment type="similarity">
    <text evidence="1">Belongs to the SAP18 family.</text>
</comment>
<name>A0A9L0INN3_EQUAS</name>
<dbReference type="PANTHER" id="PTHR13082">
    <property type="entry name" value="SAP18"/>
    <property type="match status" value="1"/>
</dbReference>
<dbReference type="GO" id="GO:0005829">
    <property type="term" value="C:cytosol"/>
    <property type="evidence" value="ECO:0007669"/>
    <property type="project" value="Ensembl"/>
</dbReference>
<evidence type="ECO:0000256" key="9">
    <source>
        <dbReference type="SAM" id="MobiDB-lite"/>
    </source>
</evidence>
<dbReference type="FunFam" id="3.10.20.550:FF:000001">
    <property type="entry name" value="Histone deacetylase complex subunit SAP18"/>
    <property type="match status" value="1"/>
</dbReference>
<evidence type="ECO:0000256" key="5">
    <source>
        <dbReference type="ARBA" id="ARBA00023163"/>
    </source>
</evidence>
<reference evidence="10" key="3">
    <citation type="submission" date="2025-09" db="UniProtKB">
        <authorList>
            <consortium name="Ensembl"/>
        </authorList>
    </citation>
    <scope>IDENTIFICATION</scope>
</reference>
<keyword evidence="4" id="KW-0805">Transcription regulation</keyword>
<proteinExistence type="inferred from homology"/>